<organism evidence="3 4">
    <name type="scientific">Malus domestica</name>
    <name type="common">Apple</name>
    <name type="synonym">Pyrus malus</name>
    <dbReference type="NCBI Taxonomy" id="3750"/>
    <lineage>
        <taxon>Eukaryota</taxon>
        <taxon>Viridiplantae</taxon>
        <taxon>Streptophyta</taxon>
        <taxon>Embryophyta</taxon>
        <taxon>Tracheophyta</taxon>
        <taxon>Spermatophyta</taxon>
        <taxon>Magnoliopsida</taxon>
        <taxon>eudicotyledons</taxon>
        <taxon>Gunneridae</taxon>
        <taxon>Pentapetalae</taxon>
        <taxon>rosids</taxon>
        <taxon>fabids</taxon>
        <taxon>Rosales</taxon>
        <taxon>Rosaceae</taxon>
        <taxon>Amygdaloideae</taxon>
        <taxon>Maleae</taxon>
        <taxon>Malus</taxon>
    </lineage>
</organism>
<evidence type="ECO:0000256" key="1">
    <source>
        <dbReference type="SAM" id="MobiDB-lite"/>
    </source>
</evidence>
<gene>
    <name evidence="3" type="ORF">DVH24_034346</name>
</gene>
<evidence type="ECO:0000256" key="2">
    <source>
        <dbReference type="SAM" id="Phobius"/>
    </source>
</evidence>
<dbReference type="EMBL" id="RDQH01000336">
    <property type="protein sequence ID" value="RXH87446.1"/>
    <property type="molecule type" value="Genomic_DNA"/>
</dbReference>
<proteinExistence type="predicted"/>
<evidence type="ECO:0008006" key="5">
    <source>
        <dbReference type="Google" id="ProtNLM"/>
    </source>
</evidence>
<feature type="transmembrane region" description="Helical" evidence="2">
    <location>
        <begin position="12"/>
        <end position="35"/>
    </location>
</feature>
<dbReference type="Proteomes" id="UP000290289">
    <property type="component" value="Chromosome 10"/>
</dbReference>
<dbReference type="PANTHER" id="PTHR36325">
    <property type="entry name" value="MYOSIN-2 HEAVY CHAIN-LIKE PROTEIN"/>
    <property type="match status" value="1"/>
</dbReference>
<keyword evidence="2" id="KW-0472">Membrane</keyword>
<reference evidence="3 4" key="1">
    <citation type="submission" date="2018-10" db="EMBL/GenBank/DDBJ databases">
        <title>A high-quality apple genome assembly.</title>
        <authorList>
            <person name="Hu J."/>
        </authorList>
    </citation>
    <scope>NUCLEOTIDE SEQUENCE [LARGE SCALE GENOMIC DNA]</scope>
    <source>
        <strain evidence="4">cv. HFTH1</strain>
        <tissue evidence="3">Young leaf</tissue>
    </source>
</reference>
<protein>
    <recommendedName>
        <fullName evidence="5">Prolyl 4-hydroxylase alpha subunit domain-containing protein</fullName>
    </recommendedName>
</protein>
<feature type="region of interest" description="Disordered" evidence="1">
    <location>
        <begin position="430"/>
        <end position="462"/>
    </location>
</feature>
<sequence length="462" mass="51333">MKVKAKNSREKLVLPTVFLVCSLFFFAGLFISTLLSHPSVPLFLSGSRPVSRTLESEDDEDHAPILQGDTGEWRQLYPVDSIPGFELETARSVFSEICNCGAVAKMKLRPSTLALRKGETAESTKGARTSASEDDSGVLDIIEENIARETMLPRTHGEAFNVLRYEIGQNYDSHYDAFNPTEYGQQKSQRNGAEMGMSYDYRKCIGLKIMPKQGDGLLFYSMFPDGTIDPIRSLKEASLSTLNSVNKSTSQIKKPSHRRTSPLNWFPRKKADSYLNRKIKMLQEVDAMNLTLHETLSDSNPHYSKVLREKMAAKEAAALVEASWCRILKAAKRLLGGLIQSKEAEAQLLEVDKVEAEAFEEPNCPRKPCKIETSIVNGGGSTTHTVTASFEIAFEVDKEVAAAVKIALVRLGNCPSFDKDEFKELLQKISENPDADTVENNHESPEFTSECESELKSSVSGR</sequence>
<evidence type="ECO:0000313" key="3">
    <source>
        <dbReference type="EMBL" id="RXH87446.1"/>
    </source>
</evidence>
<dbReference type="PANTHER" id="PTHR36325:SF1">
    <property type="entry name" value="MYOSIN-2 HEAVY CHAIN-LIKE PROTEIN"/>
    <property type="match status" value="1"/>
</dbReference>
<keyword evidence="2" id="KW-0812">Transmembrane</keyword>
<keyword evidence="2" id="KW-1133">Transmembrane helix</keyword>
<dbReference type="AlphaFoldDB" id="A0A498IW36"/>
<evidence type="ECO:0000313" key="4">
    <source>
        <dbReference type="Proteomes" id="UP000290289"/>
    </source>
</evidence>
<accession>A0A498IW36</accession>
<keyword evidence="4" id="KW-1185">Reference proteome</keyword>
<dbReference type="Gene3D" id="2.60.120.620">
    <property type="entry name" value="q2cbj1_9rhob like domain"/>
    <property type="match status" value="1"/>
</dbReference>
<comment type="caution">
    <text evidence="3">The sequence shown here is derived from an EMBL/GenBank/DDBJ whole genome shotgun (WGS) entry which is preliminary data.</text>
</comment>
<name>A0A498IW36_MALDO</name>